<evidence type="ECO:0000256" key="7">
    <source>
        <dbReference type="ARBA" id="ARBA00022679"/>
    </source>
</evidence>
<keyword evidence="4" id="KW-1003">Cell membrane</keyword>
<dbReference type="Pfam" id="PF09594">
    <property type="entry name" value="GT87"/>
    <property type="match status" value="1"/>
</dbReference>
<keyword evidence="6" id="KW-0328">Glycosyltransferase</keyword>
<dbReference type="InterPro" id="IPR018584">
    <property type="entry name" value="GT87"/>
</dbReference>
<evidence type="ECO:0000256" key="3">
    <source>
        <dbReference type="ARBA" id="ARBA00004687"/>
    </source>
</evidence>
<keyword evidence="7" id="KW-0808">Transferase</keyword>
<organism evidence="14 15">
    <name type="scientific">Candidatus Woesebacteria bacterium GW2011_GWA1_39_21b</name>
    <dbReference type="NCBI Taxonomy" id="1618551"/>
    <lineage>
        <taxon>Bacteria</taxon>
        <taxon>Candidatus Woeseibacteriota</taxon>
    </lineage>
</organism>
<keyword evidence="10 13" id="KW-1133">Transmembrane helix</keyword>
<dbReference type="InterPro" id="IPR007315">
    <property type="entry name" value="PIG-V/Gpi18"/>
</dbReference>
<comment type="pathway">
    <text evidence="3">Glycolipid biosynthesis; glycosylphosphatidylinositol-anchor biosynthesis.</text>
</comment>
<sequence length="384" mass="44539">MKYFVIWRGLLFIFLFLALYYLPLQKNFLGGGLENYLEKPYLWAWANFDGEHYLAIAKEGYKPLTYFYFPVYPISTRLFAGLIGGSFYSYVVSGLFLSHAAFFIGLIGLVRLIRLDYKKDIAITTVFLLLLFPTSFYFGSFYTESLFLALVVWSFYFARKKRWILAGLFGAIASATRIVGVVLFPALVVEAWGDRRDKEDRRNWGMKIFGVFLIPIGLFFYMYYLKSTTGDPLEFLHSVGIYGEQRSTQIILLPQVFYRYIFKILPNINYDYFPVVFTTWLEFLTAVLFGGLGLLGILGGLKRLRKIRIRLSYLIFLVLGYIIPTLSGSFSSMPRYVLILFPGFILMAVYLNELKSSYRYFFFCVLFILLGIATALFVRGYWIA</sequence>
<feature type="transmembrane region" description="Helical" evidence="13">
    <location>
        <begin position="87"/>
        <end position="109"/>
    </location>
</feature>
<feature type="transmembrane region" description="Helical" evidence="13">
    <location>
        <begin position="121"/>
        <end position="143"/>
    </location>
</feature>
<dbReference type="Proteomes" id="UP000034690">
    <property type="component" value="Unassembled WGS sequence"/>
</dbReference>
<dbReference type="GO" id="GO:0000009">
    <property type="term" value="F:alpha-1,6-mannosyltransferase activity"/>
    <property type="evidence" value="ECO:0007669"/>
    <property type="project" value="InterPro"/>
</dbReference>
<keyword evidence="11 13" id="KW-0472">Membrane</keyword>
<feature type="transmembrane region" description="Helical" evidence="13">
    <location>
        <begin position="163"/>
        <end position="192"/>
    </location>
</feature>
<feature type="transmembrane region" description="Helical" evidence="13">
    <location>
        <begin position="272"/>
        <end position="299"/>
    </location>
</feature>
<dbReference type="GO" id="GO:0005886">
    <property type="term" value="C:plasma membrane"/>
    <property type="evidence" value="ECO:0007669"/>
    <property type="project" value="UniProtKB-SubCell"/>
</dbReference>
<evidence type="ECO:0000313" key="15">
    <source>
        <dbReference type="Proteomes" id="UP000034690"/>
    </source>
</evidence>
<evidence type="ECO:0000256" key="1">
    <source>
        <dbReference type="ARBA" id="ARBA00004477"/>
    </source>
</evidence>
<evidence type="ECO:0000313" key="14">
    <source>
        <dbReference type="EMBL" id="KKR14048.1"/>
    </source>
</evidence>
<evidence type="ECO:0000256" key="2">
    <source>
        <dbReference type="ARBA" id="ARBA00004651"/>
    </source>
</evidence>
<dbReference type="GO" id="GO:0006506">
    <property type="term" value="P:GPI anchor biosynthetic process"/>
    <property type="evidence" value="ECO:0007669"/>
    <property type="project" value="UniProtKB-UniPathway"/>
</dbReference>
<evidence type="ECO:0000256" key="6">
    <source>
        <dbReference type="ARBA" id="ARBA00022676"/>
    </source>
</evidence>
<dbReference type="EMBL" id="LBWQ01000006">
    <property type="protein sequence ID" value="KKR14048.1"/>
    <property type="molecule type" value="Genomic_DNA"/>
</dbReference>
<feature type="transmembrane region" description="Helical" evidence="13">
    <location>
        <begin position="336"/>
        <end position="353"/>
    </location>
</feature>
<feature type="transmembrane region" description="Helical" evidence="13">
    <location>
        <begin position="5"/>
        <end position="22"/>
    </location>
</feature>
<protein>
    <submittedName>
        <fullName evidence="14">Putative integral membrane protein</fullName>
    </submittedName>
</protein>
<comment type="caution">
    <text evidence="14">The sequence shown here is derived from an EMBL/GenBank/DDBJ whole genome shotgun (WGS) entry which is preliminary data.</text>
</comment>
<comment type="similarity">
    <text evidence="12">Belongs to the glycosyltransferase 87 family.</text>
</comment>
<reference evidence="14 15" key="1">
    <citation type="journal article" date="2015" name="Nature">
        <title>rRNA introns, odd ribosomes, and small enigmatic genomes across a large radiation of phyla.</title>
        <authorList>
            <person name="Brown C.T."/>
            <person name="Hug L.A."/>
            <person name="Thomas B.C."/>
            <person name="Sharon I."/>
            <person name="Castelle C.J."/>
            <person name="Singh A."/>
            <person name="Wilkins M.J."/>
            <person name="Williams K.H."/>
            <person name="Banfield J.F."/>
        </authorList>
    </citation>
    <scope>NUCLEOTIDE SEQUENCE [LARGE SCALE GENOMIC DNA]</scope>
</reference>
<evidence type="ECO:0000256" key="11">
    <source>
        <dbReference type="ARBA" id="ARBA00023136"/>
    </source>
</evidence>
<evidence type="ECO:0000256" key="8">
    <source>
        <dbReference type="ARBA" id="ARBA00022692"/>
    </source>
</evidence>
<keyword evidence="8 13" id="KW-0812">Transmembrane</keyword>
<evidence type="ECO:0000256" key="4">
    <source>
        <dbReference type="ARBA" id="ARBA00022475"/>
    </source>
</evidence>
<keyword evidence="9" id="KW-0256">Endoplasmic reticulum</keyword>
<keyword evidence="5" id="KW-0337">GPI-anchor biosynthesis</keyword>
<evidence type="ECO:0000256" key="9">
    <source>
        <dbReference type="ARBA" id="ARBA00022824"/>
    </source>
</evidence>
<dbReference type="GO" id="GO:0031501">
    <property type="term" value="C:mannosyltransferase complex"/>
    <property type="evidence" value="ECO:0007669"/>
    <property type="project" value="TreeGrafter"/>
</dbReference>
<dbReference type="PANTHER" id="PTHR12468">
    <property type="entry name" value="GPI MANNOSYLTRANSFERASE 2"/>
    <property type="match status" value="1"/>
</dbReference>
<accession>A0A0G0NEW6</accession>
<evidence type="ECO:0000256" key="10">
    <source>
        <dbReference type="ARBA" id="ARBA00022989"/>
    </source>
</evidence>
<feature type="transmembrane region" description="Helical" evidence="13">
    <location>
        <begin position="311"/>
        <end position="330"/>
    </location>
</feature>
<feature type="transmembrane region" description="Helical" evidence="13">
    <location>
        <begin position="204"/>
        <end position="224"/>
    </location>
</feature>
<proteinExistence type="inferred from homology"/>
<evidence type="ECO:0000256" key="12">
    <source>
        <dbReference type="ARBA" id="ARBA00024033"/>
    </source>
</evidence>
<dbReference type="AlphaFoldDB" id="A0A0G0NEW6"/>
<dbReference type="GO" id="GO:0004376">
    <property type="term" value="F:GPI mannosyltransferase activity"/>
    <property type="evidence" value="ECO:0007669"/>
    <property type="project" value="InterPro"/>
</dbReference>
<name>A0A0G0NEW6_9BACT</name>
<dbReference type="UniPathway" id="UPA00196"/>
<evidence type="ECO:0000256" key="13">
    <source>
        <dbReference type="SAM" id="Phobius"/>
    </source>
</evidence>
<dbReference type="PANTHER" id="PTHR12468:SF2">
    <property type="entry name" value="GPI MANNOSYLTRANSFERASE 2"/>
    <property type="match status" value="1"/>
</dbReference>
<feature type="transmembrane region" description="Helical" evidence="13">
    <location>
        <begin position="360"/>
        <end position="382"/>
    </location>
</feature>
<gene>
    <name evidence="14" type="ORF">UT40_C0006G0038</name>
</gene>
<comment type="subcellular location">
    <subcellularLocation>
        <location evidence="2">Cell membrane</location>
        <topology evidence="2">Multi-pass membrane protein</topology>
    </subcellularLocation>
    <subcellularLocation>
        <location evidence="1">Endoplasmic reticulum membrane</location>
        <topology evidence="1">Multi-pass membrane protein</topology>
    </subcellularLocation>
</comment>
<evidence type="ECO:0000256" key="5">
    <source>
        <dbReference type="ARBA" id="ARBA00022502"/>
    </source>
</evidence>